<feature type="domain" description="EF-hand" evidence="4">
    <location>
        <begin position="435"/>
        <end position="470"/>
    </location>
</feature>
<evidence type="ECO:0000256" key="2">
    <source>
        <dbReference type="ARBA" id="ARBA00022837"/>
    </source>
</evidence>
<keyword evidence="1" id="KW-0677">Repeat</keyword>
<comment type="caution">
    <text evidence="5">The sequence shown here is derived from an EMBL/GenBank/DDBJ whole genome shotgun (WGS) entry which is preliminary data.</text>
</comment>
<feature type="domain" description="EF-hand" evidence="4">
    <location>
        <begin position="331"/>
        <end position="366"/>
    </location>
</feature>
<keyword evidence="2" id="KW-0106">Calcium</keyword>
<dbReference type="Proteomes" id="UP000187209">
    <property type="component" value="Unassembled WGS sequence"/>
</dbReference>
<dbReference type="InterPro" id="IPR002048">
    <property type="entry name" value="EF_hand_dom"/>
</dbReference>
<gene>
    <name evidence="5" type="ORF">SteCoe_12137</name>
</gene>
<feature type="domain" description="EF-hand" evidence="4">
    <location>
        <begin position="228"/>
        <end position="263"/>
    </location>
</feature>
<name>A0A1R2CBL1_9CILI</name>
<evidence type="ECO:0000256" key="3">
    <source>
        <dbReference type="SAM" id="Coils"/>
    </source>
</evidence>
<dbReference type="EMBL" id="MPUH01000208">
    <property type="protein sequence ID" value="OMJ86350.1"/>
    <property type="molecule type" value="Genomic_DNA"/>
</dbReference>
<dbReference type="InterPro" id="IPR011992">
    <property type="entry name" value="EF-hand-dom_pair"/>
</dbReference>
<dbReference type="SUPFAM" id="SSF47473">
    <property type="entry name" value="EF-hand"/>
    <property type="match status" value="2"/>
</dbReference>
<proteinExistence type="predicted"/>
<evidence type="ECO:0000259" key="4">
    <source>
        <dbReference type="PROSITE" id="PS50222"/>
    </source>
</evidence>
<keyword evidence="6" id="KW-1185">Reference proteome</keyword>
<dbReference type="PROSITE" id="PS50222">
    <property type="entry name" value="EF_HAND_2"/>
    <property type="match status" value="3"/>
</dbReference>
<feature type="coiled-coil region" evidence="3">
    <location>
        <begin position="199"/>
        <end position="233"/>
    </location>
</feature>
<dbReference type="GO" id="GO:0005509">
    <property type="term" value="F:calcium ion binding"/>
    <property type="evidence" value="ECO:0007669"/>
    <property type="project" value="InterPro"/>
</dbReference>
<dbReference type="AlphaFoldDB" id="A0A1R2CBL1"/>
<dbReference type="SMART" id="SM00054">
    <property type="entry name" value="EFh"/>
    <property type="match status" value="3"/>
</dbReference>
<dbReference type="InterPro" id="IPR018247">
    <property type="entry name" value="EF_Hand_1_Ca_BS"/>
</dbReference>
<evidence type="ECO:0000313" key="6">
    <source>
        <dbReference type="Proteomes" id="UP000187209"/>
    </source>
</evidence>
<evidence type="ECO:0000256" key="1">
    <source>
        <dbReference type="ARBA" id="ARBA00022737"/>
    </source>
</evidence>
<accession>A0A1R2CBL1</accession>
<dbReference type="PROSITE" id="PS00018">
    <property type="entry name" value="EF_HAND_1"/>
    <property type="match status" value="1"/>
</dbReference>
<reference evidence="5 6" key="1">
    <citation type="submission" date="2016-11" db="EMBL/GenBank/DDBJ databases">
        <title>The macronuclear genome of Stentor coeruleus: a giant cell with tiny introns.</title>
        <authorList>
            <person name="Slabodnick M."/>
            <person name="Ruby J.G."/>
            <person name="Reiff S.B."/>
            <person name="Swart E.C."/>
            <person name="Gosai S."/>
            <person name="Prabakaran S."/>
            <person name="Witkowska E."/>
            <person name="Larue G.E."/>
            <person name="Fisher S."/>
            <person name="Freeman R.M."/>
            <person name="Gunawardena J."/>
            <person name="Chu W."/>
            <person name="Stover N.A."/>
            <person name="Gregory B.D."/>
            <person name="Nowacki M."/>
            <person name="Derisi J."/>
            <person name="Roy S.W."/>
            <person name="Marshall W.F."/>
            <person name="Sood P."/>
        </authorList>
    </citation>
    <scope>NUCLEOTIDE SEQUENCE [LARGE SCALE GENOMIC DNA]</scope>
    <source>
        <strain evidence="5">WM001</strain>
    </source>
</reference>
<dbReference type="PANTHER" id="PTHR23049">
    <property type="entry name" value="MYOSIN REGULATORY LIGHT CHAIN 2"/>
    <property type="match status" value="1"/>
</dbReference>
<dbReference type="Gene3D" id="1.10.238.10">
    <property type="entry name" value="EF-hand"/>
    <property type="match status" value="2"/>
</dbReference>
<dbReference type="InterPro" id="IPR050403">
    <property type="entry name" value="Myosin_RLC"/>
</dbReference>
<evidence type="ECO:0000313" key="5">
    <source>
        <dbReference type="EMBL" id="OMJ86350.1"/>
    </source>
</evidence>
<organism evidence="5 6">
    <name type="scientific">Stentor coeruleus</name>
    <dbReference type="NCBI Taxonomy" id="5963"/>
    <lineage>
        <taxon>Eukaryota</taxon>
        <taxon>Sar</taxon>
        <taxon>Alveolata</taxon>
        <taxon>Ciliophora</taxon>
        <taxon>Postciliodesmatophora</taxon>
        <taxon>Heterotrichea</taxon>
        <taxon>Heterotrichida</taxon>
        <taxon>Stentoridae</taxon>
        <taxon>Stentor</taxon>
    </lineage>
</organism>
<keyword evidence="3" id="KW-0175">Coiled coil</keyword>
<sequence length="508" mass="57873">MEWETRILNEINECRLNPRQYSLKIQDLLNHPSSEIHELLSIESSDQLHKTHIIAKNLLSCKPLSPLSWSDSLVKVAKAHSDWTIANADTKHPEGEAEAHSSLETHIKWTGTLTEFQTKHQLNPEALVLKLIIEESKHDTLKIDIIKNEFNFAAVSVDQSPKGDIFYVIILAEYVLKSKNPISSSQRSEYVKVKEITPAEALAEQKSKLKNTYNKLHRRQKEYQLNAEEIEEIKDFFSKLDAENSGFITSIDIQNYLSNQDSSSSFNTKYMNFDIENKDKYCIEDLMSMISKNLSQTSDIFSVIVPEKTCYGNDPNVISPILKKVKDLSQELINEAKSIFDYVDIDKSGVVDLENLKSFALAEGMSFNSGILDAIQEIESSQNKLNFAGLLSVISESSSFMENSAERTFQVKGEKGFMVSKCSDEREAYSNIEKISQEEIKEAFDFMDLNKSGMVNCLDVAKCMKNLEFKNKFLNVSNYLQYCDLPQNTHIDFTCFSNIFPLARRSIS</sequence>
<protein>
    <recommendedName>
        <fullName evidence="4">EF-hand domain-containing protein</fullName>
    </recommendedName>
</protein>